<keyword evidence="2" id="KW-1185">Reference proteome</keyword>
<proteinExistence type="predicted"/>
<protein>
    <submittedName>
        <fullName evidence="1">Uncharacterized protein</fullName>
    </submittedName>
</protein>
<evidence type="ECO:0000313" key="2">
    <source>
        <dbReference type="Proteomes" id="UP001239111"/>
    </source>
</evidence>
<sequence length="455" mass="52157">MKKWLELNVKHSNKEFERVYLTWDVLQIPFEIDAYGRNIQRLMPHLSREDVYEKEMSKMRVKSMAHIWSERTGKGILKLAEEKDKVHDTDLGERKMPKNSVEGAHAIIFFDELLDVMDGEADSDKSEVNRRPIVQGSDQMGIIRKAKATLHNMRFCVMDKKSGLLKPVSKSNAPSFYNSIFDLDSFILLRRKLTSLNIIYLYQRFYDQDCGENLFGQIREILENPTSYQFGPIFRTCMIKNLTSHSSIRKTNCMLDGGEYLVAMGKNHLLQKGIEPLQLVVDLSILPRSNSTPFSGKHISFPELSSLLLEVGSKLKKCNACIESLSKEDSFMKSAAVYREVQKLVTENLLLVSGPTENLTARIHHKILKDVFGKEKPERCEPGDHDSIPDIYIKILVRRYLSLVLNFINRILCGKTVLHDALEHNTVVQEAHDIRQKILPKKNRNIASGQPGEKL</sequence>
<dbReference type="Proteomes" id="UP001239111">
    <property type="component" value="Chromosome 1"/>
</dbReference>
<evidence type="ECO:0000313" key="1">
    <source>
        <dbReference type="EMBL" id="KAJ8685749.1"/>
    </source>
</evidence>
<reference evidence="1" key="1">
    <citation type="submission" date="2023-04" db="EMBL/GenBank/DDBJ databases">
        <title>A chromosome-level genome assembly of the parasitoid wasp Eretmocerus hayati.</title>
        <authorList>
            <person name="Zhong Y."/>
            <person name="Liu S."/>
            <person name="Liu Y."/>
        </authorList>
    </citation>
    <scope>NUCLEOTIDE SEQUENCE</scope>
    <source>
        <strain evidence="1">ZJU_SS_LIU_2023</strain>
    </source>
</reference>
<gene>
    <name evidence="1" type="ORF">QAD02_021542</name>
</gene>
<name>A0ACC2PQ75_9HYME</name>
<comment type="caution">
    <text evidence="1">The sequence shown here is derived from an EMBL/GenBank/DDBJ whole genome shotgun (WGS) entry which is preliminary data.</text>
</comment>
<accession>A0ACC2PQ75</accession>
<dbReference type="EMBL" id="CM056741">
    <property type="protein sequence ID" value="KAJ8685749.1"/>
    <property type="molecule type" value="Genomic_DNA"/>
</dbReference>
<organism evidence="1 2">
    <name type="scientific">Eretmocerus hayati</name>
    <dbReference type="NCBI Taxonomy" id="131215"/>
    <lineage>
        <taxon>Eukaryota</taxon>
        <taxon>Metazoa</taxon>
        <taxon>Ecdysozoa</taxon>
        <taxon>Arthropoda</taxon>
        <taxon>Hexapoda</taxon>
        <taxon>Insecta</taxon>
        <taxon>Pterygota</taxon>
        <taxon>Neoptera</taxon>
        <taxon>Endopterygota</taxon>
        <taxon>Hymenoptera</taxon>
        <taxon>Apocrita</taxon>
        <taxon>Proctotrupomorpha</taxon>
        <taxon>Chalcidoidea</taxon>
        <taxon>Aphelinidae</taxon>
        <taxon>Aphelininae</taxon>
        <taxon>Eretmocerus</taxon>
    </lineage>
</organism>